<dbReference type="Proteomes" id="UP001334732">
    <property type="component" value="Chromosome"/>
</dbReference>
<reference evidence="2 3" key="1">
    <citation type="submission" date="2023-12" db="EMBL/GenBank/DDBJ databases">
        <title>Thiobacillus sedimentum sp. nov., a chemolithoautotrophic sulfur-oxidizing bacterium isolated from freshwater sediment.</title>
        <authorList>
            <person name="Luo J."/>
            <person name="Dai C."/>
        </authorList>
    </citation>
    <scope>NUCLEOTIDE SEQUENCE [LARGE SCALE GENOMIC DNA]</scope>
    <source>
        <strain evidence="2 3">SCUT-2</strain>
    </source>
</reference>
<dbReference type="RefSeq" id="WP_324779673.1">
    <property type="nucleotide sequence ID" value="NZ_CP141769.1"/>
</dbReference>
<feature type="transmembrane region" description="Helical" evidence="1">
    <location>
        <begin position="165"/>
        <end position="187"/>
    </location>
</feature>
<sequence length="216" mass="23506">MTAPSQALRSLALVALMTAWAIAAFFGGSGRGDPDFNAAVGAAPIVAFLAMLLWRARHPLWVAASGLILAGALAWLWPTLRENAPLLYLVEHVGTNLALGALFGRTLVGPGEPLITRFAGLVHPGPLSERKRRYTRQATLAWTLFFGMNSALSALLFALAPHAVWSFYASLLTAPLVGLMFAAEHLWRLHALPPEERPRLADVMRAWRQRASVRNP</sequence>
<keyword evidence="3" id="KW-1185">Reference proteome</keyword>
<feature type="transmembrane region" description="Helical" evidence="1">
    <location>
        <begin position="140"/>
        <end position="159"/>
    </location>
</feature>
<feature type="transmembrane region" description="Helical" evidence="1">
    <location>
        <begin position="12"/>
        <end position="30"/>
    </location>
</feature>
<organism evidence="2 3">
    <name type="scientific">Thiobacillus sedimenti</name>
    <dbReference type="NCBI Taxonomy" id="3110231"/>
    <lineage>
        <taxon>Bacteria</taxon>
        <taxon>Pseudomonadati</taxon>
        <taxon>Pseudomonadota</taxon>
        <taxon>Betaproteobacteria</taxon>
        <taxon>Nitrosomonadales</taxon>
        <taxon>Thiobacillaceae</taxon>
        <taxon>Thiobacillus</taxon>
    </lineage>
</organism>
<keyword evidence="1" id="KW-0472">Membrane</keyword>
<keyword evidence="1" id="KW-0812">Transmembrane</keyword>
<name>A0ABZ1CJE9_9PROT</name>
<proteinExistence type="predicted"/>
<evidence type="ECO:0008006" key="4">
    <source>
        <dbReference type="Google" id="ProtNLM"/>
    </source>
</evidence>
<protein>
    <recommendedName>
        <fullName evidence="4">Transmembrane protein</fullName>
    </recommendedName>
</protein>
<feature type="transmembrane region" description="Helical" evidence="1">
    <location>
        <begin position="61"/>
        <end position="80"/>
    </location>
</feature>
<gene>
    <name evidence="2" type="ORF">VA613_14205</name>
</gene>
<feature type="transmembrane region" description="Helical" evidence="1">
    <location>
        <begin position="36"/>
        <end position="54"/>
    </location>
</feature>
<evidence type="ECO:0000313" key="3">
    <source>
        <dbReference type="Proteomes" id="UP001334732"/>
    </source>
</evidence>
<accession>A0ABZ1CJE9</accession>
<feature type="transmembrane region" description="Helical" evidence="1">
    <location>
        <begin position="86"/>
        <end position="108"/>
    </location>
</feature>
<evidence type="ECO:0000313" key="2">
    <source>
        <dbReference type="EMBL" id="WRS39143.1"/>
    </source>
</evidence>
<keyword evidence="1" id="KW-1133">Transmembrane helix</keyword>
<evidence type="ECO:0000256" key="1">
    <source>
        <dbReference type="SAM" id="Phobius"/>
    </source>
</evidence>
<dbReference type="EMBL" id="CP141769">
    <property type="protein sequence ID" value="WRS39143.1"/>
    <property type="molecule type" value="Genomic_DNA"/>
</dbReference>